<sequence>MWQDLKRAEENVVTPSSSKHDEPSPTRLQKYKRAASDARLDTLLQTLQAEVATPSRREESAVKQQKESRLQRHNSMHSASSMSPVSEDGRESGSLSRRSRTSRPSTPSSHPSPESTVPSVPLSDFEKLQQEK</sequence>
<name>A0A833SE35_PHYIN</name>
<feature type="compositionally biased region" description="Basic and acidic residues" evidence="1">
    <location>
        <begin position="55"/>
        <end position="70"/>
    </location>
</feature>
<feature type="compositionally biased region" description="Basic and acidic residues" evidence="1">
    <location>
        <begin position="1"/>
        <end position="10"/>
    </location>
</feature>
<comment type="caution">
    <text evidence="2">The sequence shown here is derived from an EMBL/GenBank/DDBJ whole genome shotgun (WGS) entry which is preliminary data.</text>
</comment>
<feature type="compositionally biased region" description="Low complexity" evidence="1">
    <location>
        <begin position="76"/>
        <end position="123"/>
    </location>
</feature>
<reference evidence="2" key="1">
    <citation type="submission" date="2020-04" db="EMBL/GenBank/DDBJ databases">
        <title>Hybrid Assembly of Korean Phytophthora infestans isolates.</title>
        <authorList>
            <person name="Prokchorchik M."/>
            <person name="Lee Y."/>
            <person name="Seo J."/>
            <person name="Cho J.-H."/>
            <person name="Park Y.-E."/>
            <person name="Jang D.-C."/>
            <person name="Im J.-S."/>
            <person name="Choi J.-G."/>
            <person name="Park H.-J."/>
            <person name="Lee G.-B."/>
            <person name="Lee Y.-G."/>
            <person name="Hong S.-Y."/>
            <person name="Cho K."/>
            <person name="Sohn K.H."/>
        </authorList>
    </citation>
    <scope>NUCLEOTIDE SEQUENCE</scope>
    <source>
        <strain evidence="2">KR_1_A1</strain>
        <strain evidence="3">KR_2_A2</strain>
    </source>
</reference>
<keyword evidence="4" id="KW-1185">Reference proteome</keyword>
<dbReference type="EMBL" id="WSZM01000010">
    <property type="protein sequence ID" value="KAF4046902.1"/>
    <property type="molecule type" value="Genomic_DNA"/>
</dbReference>
<dbReference type="Proteomes" id="UP000704712">
    <property type="component" value="Unassembled WGS sequence"/>
</dbReference>
<dbReference type="AlphaFoldDB" id="A0A833SE35"/>
<evidence type="ECO:0000313" key="3">
    <source>
        <dbReference type="EMBL" id="KAF4145266.1"/>
    </source>
</evidence>
<feature type="region of interest" description="Disordered" evidence="1">
    <location>
        <begin position="1"/>
        <end position="34"/>
    </location>
</feature>
<accession>A0A833SE35</accession>
<evidence type="ECO:0000313" key="2">
    <source>
        <dbReference type="EMBL" id="KAF4046902.1"/>
    </source>
</evidence>
<dbReference type="Proteomes" id="UP000602510">
    <property type="component" value="Unassembled WGS sequence"/>
</dbReference>
<evidence type="ECO:0000313" key="4">
    <source>
        <dbReference type="Proteomes" id="UP000602510"/>
    </source>
</evidence>
<organism evidence="2 4">
    <name type="scientific">Phytophthora infestans</name>
    <name type="common">Potato late blight agent</name>
    <name type="synonym">Botrytis infestans</name>
    <dbReference type="NCBI Taxonomy" id="4787"/>
    <lineage>
        <taxon>Eukaryota</taxon>
        <taxon>Sar</taxon>
        <taxon>Stramenopiles</taxon>
        <taxon>Oomycota</taxon>
        <taxon>Peronosporomycetes</taxon>
        <taxon>Peronosporales</taxon>
        <taxon>Peronosporaceae</taxon>
        <taxon>Phytophthora</taxon>
    </lineage>
</organism>
<evidence type="ECO:0000256" key="1">
    <source>
        <dbReference type="SAM" id="MobiDB-lite"/>
    </source>
</evidence>
<gene>
    <name evidence="2" type="ORF">GN244_ATG00626</name>
    <name evidence="3" type="ORF">GN958_ATG05568</name>
</gene>
<feature type="region of interest" description="Disordered" evidence="1">
    <location>
        <begin position="49"/>
        <end position="132"/>
    </location>
</feature>
<dbReference type="EMBL" id="JAACNO010000752">
    <property type="protein sequence ID" value="KAF4145266.1"/>
    <property type="molecule type" value="Genomic_DNA"/>
</dbReference>
<proteinExistence type="predicted"/>
<protein>
    <submittedName>
        <fullName evidence="2">Uncharacterized protein</fullName>
    </submittedName>
</protein>